<sequence>MKELTDEIEIYTITKKGSLGLLAYGDVGLRAWRKIRDKLGDEQKDE</sequence>
<dbReference type="RefSeq" id="WP_170181018.1">
    <property type="nucleotide sequence ID" value="NZ_BAABAV010000004.1"/>
</dbReference>
<comment type="caution">
    <text evidence="1">The sequence shown here is derived from an EMBL/GenBank/DDBJ whole genome shotgun (WGS) entry which is preliminary data.</text>
</comment>
<reference evidence="2" key="1">
    <citation type="journal article" date="2019" name="Int. J. Syst. Evol. Microbiol.">
        <title>The Global Catalogue of Microorganisms (GCM) 10K type strain sequencing project: providing services to taxonomists for standard genome sequencing and annotation.</title>
        <authorList>
            <consortium name="The Broad Institute Genomics Platform"/>
            <consortium name="The Broad Institute Genome Sequencing Center for Infectious Disease"/>
            <person name="Wu L."/>
            <person name="Ma J."/>
        </authorList>
    </citation>
    <scope>NUCLEOTIDE SEQUENCE [LARGE SCALE GENOMIC DNA]</scope>
    <source>
        <strain evidence="2">JCM 17452</strain>
    </source>
</reference>
<evidence type="ECO:0000313" key="1">
    <source>
        <dbReference type="EMBL" id="GAA4270669.1"/>
    </source>
</evidence>
<protein>
    <submittedName>
        <fullName evidence="1">Uncharacterized protein</fullName>
    </submittedName>
</protein>
<name>A0ABP8EEQ5_9FLAO</name>
<dbReference type="EMBL" id="BAABAV010000004">
    <property type="protein sequence ID" value="GAA4270669.1"/>
    <property type="molecule type" value="Genomic_DNA"/>
</dbReference>
<proteinExistence type="predicted"/>
<evidence type="ECO:0000313" key="2">
    <source>
        <dbReference type="Proteomes" id="UP001500027"/>
    </source>
</evidence>
<accession>A0ABP8EEQ5</accession>
<organism evidence="1 2">
    <name type="scientific">Hyunsoonleella aestuarii</name>
    <dbReference type="NCBI Taxonomy" id="912802"/>
    <lineage>
        <taxon>Bacteria</taxon>
        <taxon>Pseudomonadati</taxon>
        <taxon>Bacteroidota</taxon>
        <taxon>Flavobacteriia</taxon>
        <taxon>Flavobacteriales</taxon>
        <taxon>Flavobacteriaceae</taxon>
    </lineage>
</organism>
<gene>
    <name evidence="1" type="ORF">GCM10022257_27700</name>
</gene>
<dbReference type="Proteomes" id="UP001500027">
    <property type="component" value="Unassembled WGS sequence"/>
</dbReference>
<keyword evidence="2" id="KW-1185">Reference proteome</keyword>